<comment type="caution">
    <text evidence="1">The sequence shown here is derived from an EMBL/GenBank/DDBJ whole genome shotgun (WGS) entry which is preliminary data.</text>
</comment>
<sequence length="40" mass="4577">MFIDNSSRWARDRWQPVNSGGLILLPRSKKQLNENSHPAG</sequence>
<reference evidence="2" key="1">
    <citation type="journal article" date="2019" name="Int. J. Syst. Evol. Microbiol.">
        <title>The Global Catalogue of Microorganisms (GCM) 10K type strain sequencing project: providing services to taxonomists for standard genome sequencing and annotation.</title>
        <authorList>
            <consortium name="The Broad Institute Genomics Platform"/>
            <consortium name="The Broad Institute Genome Sequencing Center for Infectious Disease"/>
            <person name="Wu L."/>
            <person name="Ma J."/>
        </authorList>
    </citation>
    <scope>NUCLEOTIDE SEQUENCE [LARGE SCALE GENOMIC DNA]</scope>
    <source>
        <strain evidence="2">JCM 10411</strain>
    </source>
</reference>
<gene>
    <name evidence="1" type="ORF">ACFPZI_36870</name>
</gene>
<accession>A0ABW1E8H7</accession>
<name>A0ABW1E8H7_9ACTN</name>
<proteinExistence type="predicted"/>
<dbReference type="EMBL" id="JBHSOA010000142">
    <property type="protein sequence ID" value="MFC5857127.1"/>
    <property type="molecule type" value="Genomic_DNA"/>
</dbReference>
<evidence type="ECO:0000313" key="2">
    <source>
        <dbReference type="Proteomes" id="UP001596180"/>
    </source>
</evidence>
<keyword evidence="2" id="KW-1185">Reference proteome</keyword>
<protein>
    <submittedName>
        <fullName evidence="1">Uncharacterized protein</fullName>
    </submittedName>
</protein>
<organism evidence="1 2">
    <name type="scientific">Streptomyces chlorus</name>
    <dbReference type="NCBI Taxonomy" id="887452"/>
    <lineage>
        <taxon>Bacteria</taxon>
        <taxon>Bacillati</taxon>
        <taxon>Actinomycetota</taxon>
        <taxon>Actinomycetes</taxon>
        <taxon>Kitasatosporales</taxon>
        <taxon>Streptomycetaceae</taxon>
        <taxon>Streptomyces</taxon>
    </lineage>
</organism>
<dbReference type="Proteomes" id="UP001596180">
    <property type="component" value="Unassembled WGS sequence"/>
</dbReference>
<evidence type="ECO:0000313" key="1">
    <source>
        <dbReference type="EMBL" id="MFC5857127.1"/>
    </source>
</evidence>
<dbReference type="RefSeq" id="WP_381371531.1">
    <property type="nucleotide sequence ID" value="NZ_JBHSOA010000142.1"/>
</dbReference>